<protein>
    <submittedName>
        <fullName evidence="1">Uncharacterized protein</fullName>
    </submittedName>
</protein>
<reference evidence="1" key="1">
    <citation type="journal article" date="2023" name="Front. Mar. Sci.">
        <title>A new Merluccius polli reference genome to investigate the effects of global change in West African waters.</title>
        <authorList>
            <person name="Mateo J.L."/>
            <person name="Blanco-Fernandez C."/>
            <person name="Garcia-Vazquez E."/>
            <person name="Machado-Schiaffino G."/>
        </authorList>
    </citation>
    <scope>NUCLEOTIDE SEQUENCE</scope>
    <source>
        <strain evidence="1">C29</strain>
        <tissue evidence="1">Fin</tissue>
    </source>
</reference>
<accession>A0AA47NCL0</accession>
<evidence type="ECO:0000313" key="2">
    <source>
        <dbReference type="Proteomes" id="UP001174136"/>
    </source>
</evidence>
<proteinExistence type="predicted"/>
<gene>
    <name evidence="1" type="ORF">N1851_000015</name>
</gene>
<dbReference type="Proteomes" id="UP001174136">
    <property type="component" value="Unassembled WGS sequence"/>
</dbReference>
<name>A0AA47NCL0_MERPO</name>
<organism evidence="1 2">
    <name type="scientific">Merluccius polli</name>
    <name type="common">Benguela hake</name>
    <name type="synonym">Merluccius cadenati</name>
    <dbReference type="NCBI Taxonomy" id="89951"/>
    <lineage>
        <taxon>Eukaryota</taxon>
        <taxon>Metazoa</taxon>
        <taxon>Chordata</taxon>
        <taxon>Craniata</taxon>
        <taxon>Vertebrata</taxon>
        <taxon>Euteleostomi</taxon>
        <taxon>Actinopterygii</taxon>
        <taxon>Neopterygii</taxon>
        <taxon>Teleostei</taxon>
        <taxon>Neoteleostei</taxon>
        <taxon>Acanthomorphata</taxon>
        <taxon>Zeiogadaria</taxon>
        <taxon>Gadariae</taxon>
        <taxon>Gadiformes</taxon>
        <taxon>Gadoidei</taxon>
        <taxon>Merlucciidae</taxon>
        <taxon>Merluccius</taxon>
    </lineage>
</organism>
<evidence type="ECO:0000313" key="1">
    <source>
        <dbReference type="EMBL" id="KAK0156583.1"/>
    </source>
</evidence>
<comment type="caution">
    <text evidence="1">The sequence shown here is derived from an EMBL/GenBank/DDBJ whole genome shotgun (WGS) entry which is preliminary data.</text>
</comment>
<dbReference type="AlphaFoldDB" id="A0AA47NCL0"/>
<dbReference type="EMBL" id="JAOPHQ010000001">
    <property type="protein sequence ID" value="KAK0156583.1"/>
    <property type="molecule type" value="Genomic_DNA"/>
</dbReference>
<keyword evidence="2" id="KW-1185">Reference proteome</keyword>
<sequence>MPVPVEQRTKGQNQVSSHYTLHHRGVDSRGTQSFYYKLDIGHNRTWCLQRCWNDPSPGDGWQQTGDNFGQLLFLEVFDGIDTVGVLDSEVITLLWLLLISTESSKITYRRLELLQFVLTPAQQHWTPASDIPAECLRPTARRWSRKLGSRGGIRRRVRARGFKPPLPTIILSDVRALRNKIDELHAATQHLFEYRDSCILCFSEMVEQYGEF</sequence>